<dbReference type="GO" id="GO:0000398">
    <property type="term" value="P:mRNA splicing, via spliceosome"/>
    <property type="evidence" value="ECO:0007669"/>
    <property type="project" value="UniProtKB-UniRule"/>
</dbReference>
<dbReference type="PROSITE" id="PS52002">
    <property type="entry name" value="SM"/>
    <property type="match status" value="1"/>
</dbReference>
<name>A0A3N4LFF1_9PEZI</name>
<comment type="similarity">
    <text evidence="2 9">Belongs to the snRNP Sm proteins family.</text>
</comment>
<dbReference type="InParanoid" id="A0A3N4LFF1"/>
<dbReference type="Gene3D" id="2.30.30.100">
    <property type="match status" value="1"/>
</dbReference>
<dbReference type="InterPro" id="IPR001163">
    <property type="entry name" value="Sm_dom_euk/arc"/>
</dbReference>
<sequence>MSQLLPFVGKTVTILTSDGRHLTGKLMGADQTTNLILNSTIERLFQPLNSTKPSETVSHGLYIIRGDNVAVCGLVDEEIEKEMDWSEVRAAPLGSMKHT</sequence>
<dbReference type="STRING" id="1051890.A0A3N4LFF1"/>
<dbReference type="Proteomes" id="UP000267821">
    <property type="component" value="Unassembled WGS sequence"/>
</dbReference>
<accession>A0A3N4LFF1</accession>
<dbReference type="InterPro" id="IPR047575">
    <property type="entry name" value="Sm"/>
</dbReference>
<dbReference type="CDD" id="cd01727">
    <property type="entry name" value="LSm8"/>
    <property type="match status" value="1"/>
</dbReference>
<evidence type="ECO:0000256" key="7">
    <source>
        <dbReference type="ARBA" id="ARBA00023242"/>
    </source>
</evidence>
<dbReference type="SMART" id="SM00651">
    <property type="entry name" value="Sm"/>
    <property type="match status" value="1"/>
</dbReference>
<evidence type="ECO:0000256" key="3">
    <source>
        <dbReference type="ARBA" id="ARBA00022664"/>
    </source>
</evidence>
<dbReference type="PANTHER" id="PTHR15588:SF9">
    <property type="entry name" value="U6 SNRNA-ASSOCIATED SM-LIKE PROTEIN LSM8"/>
    <property type="match status" value="1"/>
</dbReference>
<keyword evidence="3 9" id="KW-0507">mRNA processing</keyword>
<proteinExistence type="inferred from homology"/>
<evidence type="ECO:0000256" key="4">
    <source>
        <dbReference type="ARBA" id="ARBA00022728"/>
    </source>
</evidence>
<keyword evidence="6 9" id="KW-0508">mRNA splicing</keyword>
<evidence type="ECO:0000256" key="6">
    <source>
        <dbReference type="ARBA" id="ARBA00023187"/>
    </source>
</evidence>
<evidence type="ECO:0000256" key="2">
    <source>
        <dbReference type="ARBA" id="ARBA00006850"/>
    </source>
</evidence>
<reference evidence="11 12" key="1">
    <citation type="journal article" date="2018" name="Nat. Ecol. Evol.">
        <title>Pezizomycetes genomes reveal the molecular basis of ectomycorrhizal truffle lifestyle.</title>
        <authorList>
            <person name="Murat C."/>
            <person name="Payen T."/>
            <person name="Noel B."/>
            <person name="Kuo A."/>
            <person name="Morin E."/>
            <person name="Chen J."/>
            <person name="Kohler A."/>
            <person name="Krizsan K."/>
            <person name="Balestrini R."/>
            <person name="Da Silva C."/>
            <person name="Montanini B."/>
            <person name="Hainaut M."/>
            <person name="Levati E."/>
            <person name="Barry K.W."/>
            <person name="Belfiori B."/>
            <person name="Cichocki N."/>
            <person name="Clum A."/>
            <person name="Dockter R.B."/>
            <person name="Fauchery L."/>
            <person name="Guy J."/>
            <person name="Iotti M."/>
            <person name="Le Tacon F."/>
            <person name="Lindquist E.A."/>
            <person name="Lipzen A."/>
            <person name="Malagnac F."/>
            <person name="Mello A."/>
            <person name="Molinier V."/>
            <person name="Miyauchi S."/>
            <person name="Poulain J."/>
            <person name="Riccioni C."/>
            <person name="Rubini A."/>
            <person name="Sitrit Y."/>
            <person name="Splivallo R."/>
            <person name="Traeger S."/>
            <person name="Wang M."/>
            <person name="Zifcakova L."/>
            <person name="Wipf D."/>
            <person name="Zambonelli A."/>
            <person name="Paolocci F."/>
            <person name="Nowrousian M."/>
            <person name="Ottonello S."/>
            <person name="Baldrian P."/>
            <person name="Spatafora J.W."/>
            <person name="Henrissat B."/>
            <person name="Nagy L.G."/>
            <person name="Aury J.M."/>
            <person name="Wincker P."/>
            <person name="Grigoriev I.V."/>
            <person name="Bonfante P."/>
            <person name="Martin F.M."/>
        </authorList>
    </citation>
    <scope>NUCLEOTIDE SEQUENCE [LARGE SCALE GENOMIC DNA]</scope>
    <source>
        <strain evidence="11 12">ATCC MYA-4762</strain>
    </source>
</reference>
<dbReference type="FunFam" id="2.30.30.100:FF:000027">
    <property type="entry name" value="U6 snRNA-associated Sm-like protein LSm8"/>
    <property type="match status" value="1"/>
</dbReference>
<dbReference type="InterPro" id="IPR034103">
    <property type="entry name" value="Lsm8"/>
</dbReference>
<dbReference type="EMBL" id="ML121589">
    <property type="protein sequence ID" value="RPB19411.1"/>
    <property type="molecule type" value="Genomic_DNA"/>
</dbReference>
<dbReference type="GO" id="GO:0005688">
    <property type="term" value="C:U6 snRNP"/>
    <property type="evidence" value="ECO:0007669"/>
    <property type="project" value="UniProtKB-UniRule"/>
</dbReference>
<evidence type="ECO:0000313" key="12">
    <source>
        <dbReference type="Proteomes" id="UP000267821"/>
    </source>
</evidence>
<dbReference type="InterPro" id="IPR010920">
    <property type="entry name" value="LSM_dom_sf"/>
</dbReference>
<evidence type="ECO:0000259" key="10">
    <source>
        <dbReference type="PROSITE" id="PS52002"/>
    </source>
</evidence>
<dbReference type="AlphaFoldDB" id="A0A3N4LFF1"/>
<evidence type="ECO:0000256" key="5">
    <source>
        <dbReference type="ARBA" id="ARBA00022884"/>
    </source>
</evidence>
<organism evidence="11 12">
    <name type="scientific">Terfezia boudieri ATCC MYA-4762</name>
    <dbReference type="NCBI Taxonomy" id="1051890"/>
    <lineage>
        <taxon>Eukaryota</taxon>
        <taxon>Fungi</taxon>
        <taxon>Dikarya</taxon>
        <taxon>Ascomycota</taxon>
        <taxon>Pezizomycotina</taxon>
        <taxon>Pezizomycetes</taxon>
        <taxon>Pezizales</taxon>
        <taxon>Pezizaceae</taxon>
        <taxon>Terfezia</taxon>
    </lineage>
</organism>
<dbReference type="OrthoDB" id="422364at2759"/>
<dbReference type="SUPFAM" id="SSF50182">
    <property type="entry name" value="Sm-like ribonucleoproteins"/>
    <property type="match status" value="1"/>
</dbReference>
<keyword evidence="4 9" id="KW-0747">Spliceosome</keyword>
<dbReference type="Pfam" id="PF01423">
    <property type="entry name" value="LSM"/>
    <property type="match status" value="1"/>
</dbReference>
<dbReference type="PANTHER" id="PTHR15588">
    <property type="entry name" value="LSM1"/>
    <property type="match status" value="1"/>
</dbReference>
<keyword evidence="7 9" id="KW-0539">Nucleus</keyword>
<keyword evidence="12" id="KW-1185">Reference proteome</keyword>
<keyword evidence="5 9" id="KW-0694">RNA-binding</keyword>
<keyword evidence="8 9" id="KW-0687">Ribonucleoprotein</keyword>
<evidence type="ECO:0000256" key="9">
    <source>
        <dbReference type="RuleBase" id="RU365048"/>
    </source>
</evidence>
<comment type="function">
    <text evidence="9">Plays role in pre-mRNA splicing as component of the U4/U6-U5 tri-snRNP complex that is involved in spliceosome assembly, and as component of the precatalytic spliceosome (spliceosome B complex). The heptameric LSM2-8 complex binds specifically to the 3'-terminal U-tract of U6 snRNA.</text>
</comment>
<protein>
    <recommendedName>
        <fullName evidence="9">LSM2-LSM8 complex subunit LSM8</fullName>
    </recommendedName>
</protein>
<dbReference type="InterPro" id="IPR044642">
    <property type="entry name" value="PTHR15588"/>
</dbReference>
<evidence type="ECO:0000313" key="11">
    <source>
        <dbReference type="EMBL" id="RPB19411.1"/>
    </source>
</evidence>
<evidence type="ECO:0000256" key="8">
    <source>
        <dbReference type="ARBA" id="ARBA00023274"/>
    </source>
</evidence>
<evidence type="ECO:0000256" key="1">
    <source>
        <dbReference type="ARBA" id="ARBA00004123"/>
    </source>
</evidence>
<gene>
    <name evidence="9" type="primary">LSM8</name>
    <name evidence="11" type="ORF">L211DRAFT_814497</name>
</gene>
<comment type="subcellular location">
    <subcellularLocation>
        <location evidence="1 9">Nucleus</location>
    </subcellularLocation>
</comment>
<feature type="domain" description="Sm" evidence="10">
    <location>
        <begin position="1"/>
        <end position="78"/>
    </location>
</feature>
<dbReference type="GO" id="GO:0071011">
    <property type="term" value="C:precatalytic spliceosome"/>
    <property type="evidence" value="ECO:0007669"/>
    <property type="project" value="TreeGrafter"/>
</dbReference>
<comment type="subunit">
    <text evidence="9">LSm subunits form a heteromer with a doughnut shape.</text>
</comment>
<dbReference type="GO" id="GO:0003729">
    <property type="term" value="F:mRNA binding"/>
    <property type="evidence" value="ECO:0007669"/>
    <property type="project" value="TreeGrafter"/>
</dbReference>
<dbReference type="GO" id="GO:0046540">
    <property type="term" value="C:U4/U6 x U5 tri-snRNP complex"/>
    <property type="evidence" value="ECO:0007669"/>
    <property type="project" value="UniProtKB-UniRule"/>
</dbReference>